<dbReference type="InterPro" id="IPR003010">
    <property type="entry name" value="C-N_Hydrolase"/>
</dbReference>
<dbReference type="PANTHER" id="PTHR46044">
    <property type="entry name" value="NITRILASE"/>
    <property type="match status" value="1"/>
</dbReference>
<comment type="similarity">
    <text evidence="1">Belongs to the carbon-nitrogen hydrolase superfamily. Nitrilase family.</text>
</comment>
<dbReference type="InterPro" id="IPR000132">
    <property type="entry name" value="Nitrilase/CN_hydratase_CS"/>
</dbReference>
<accession>Q6RWI5</accession>
<dbReference type="InterPro" id="IPR044149">
    <property type="entry name" value="Nitrilases_CHs"/>
</dbReference>
<dbReference type="Gene3D" id="3.60.110.10">
    <property type="entry name" value="Carbon-nitrogen hydrolase"/>
    <property type="match status" value="1"/>
</dbReference>
<dbReference type="GO" id="GO:0018762">
    <property type="term" value="F:aliphatic nitrilase activity"/>
    <property type="evidence" value="ECO:0007669"/>
    <property type="project" value="UniProtKB-EC"/>
</dbReference>
<proteinExistence type="inferred from homology"/>
<evidence type="ECO:0000256" key="1">
    <source>
        <dbReference type="ARBA" id="ARBA00008129"/>
    </source>
</evidence>
<dbReference type="CDD" id="cd07564">
    <property type="entry name" value="nitrilases_CHs"/>
    <property type="match status" value="1"/>
</dbReference>
<protein>
    <submittedName>
        <fullName evidence="3">Nitrilase</fullName>
        <ecNumber evidence="3">3.5.5.7</ecNumber>
    </submittedName>
</protein>
<dbReference type="PANTHER" id="PTHR46044:SF1">
    <property type="entry name" value="CN HYDROLASE DOMAIN-CONTAINING PROTEIN"/>
    <property type="match status" value="1"/>
</dbReference>
<dbReference type="InterPro" id="IPR036526">
    <property type="entry name" value="C-N_Hydrolase_sf"/>
</dbReference>
<dbReference type="PROSITE" id="PS00921">
    <property type="entry name" value="NITRIL_CHT_2"/>
    <property type="match status" value="1"/>
</dbReference>
<gene>
    <name evidence="3" type="ORF">BD5222</name>
</gene>
<dbReference type="PROSITE" id="PS50263">
    <property type="entry name" value="CN_HYDROLASE"/>
    <property type="match status" value="1"/>
</dbReference>
<reference evidence="3" key="1">
    <citation type="journal article" date="2004" name="Appl. Environ. Microbiol.">
        <title>Exploring nitrilase sequence space for enantioselective catalysis.</title>
        <authorList>
            <person name="Robertson D.E."/>
            <person name="Chaplin J.A."/>
            <person name="DeSantis G."/>
            <person name="Podar M."/>
            <person name="Madden M."/>
            <person name="Chi E."/>
            <person name="Richardson T."/>
            <person name="Milan A."/>
            <person name="Miller M."/>
            <person name="Weiner D.P."/>
            <person name="Wong K."/>
            <person name="McQuaid J."/>
            <person name="Farwell B."/>
            <person name="Preston L.A."/>
            <person name="Tan X."/>
            <person name="Snead M.A."/>
            <person name="Keller M."/>
            <person name="Mathur E."/>
            <person name="Kretz P.L."/>
            <person name="Burk M.J."/>
            <person name="Short J.M."/>
        </authorList>
    </citation>
    <scope>NUCLEOTIDE SEQUENCE</scope>
</reference>
<feature type="domain" description="CN hydrolase" evidence="2">
    <location>
        <begin position="7"/>
        <end position="275"/>
    </location>
</feature>
<keyword evidence="3" id="KW-0378">Hydrolase</keyword>
<sequence length="313" mass="33968">MTKLEKVVAAAVQATPEFLDREATVEKAVRLIKEAAGEGAGLIVFPETFIPTYPDWVWRAPAWDGPSADLYAMLLENAVEIPGPVTETLGKAAKQAKAFVSMGVNEREPGGGTIYNTQVTFGPDGSVLGKHRKLMPTGGERLVWGMGDGSMLQVYDTPFGRLGGLICWENYMPLARYSMYAKGVDVYVAPTWDNSDMWVATLRHIAKEGRLYVIGVAPLLRGSDVPDDVPGKAELWGGDDDWMSRGFSTIVAPGGEVLAGPLTEEEGILYAEIDPARARSSRHQFDPVGHYSRPDVFRLVVDESPKPQTSGPG</sequence>
<dbReference type="EMBL" id="AY487517">
    <property type="protein sequence ID" value="AAR97464.1"/>
    <property type="molecule type" value="Genomic_DNA"/>
</dbReference>
<evidence type="ECO:0000259" key="2">
    <source>
        <dbReference type="PROSITE" id="PS50263"/>
    </source>
</evidence>
<organism evidence="3">
    <name type="scientific">uncultured organism</name>
    <dbReference type="NCBI Taxonomy" id="155900"/>
    <lineage>
        <taxon>unclassified sequences</taxon>
        <taxon>environmental samples</taxon>
    </lineage>
</organism>
<evidence type="ECO:0000313" key="3">
    <source>
        <dbReference type="EMBL" id="AAR97464.1"/>
    </source>
</evidence>
<name>Q6RWI5_9ZZZZ</name>
<dbReference type="SUPFAM" id="SSF56317">
    <property type="entry name" value="Carbon-nitrogen hydrolase"/>
    <property type="match status" value="1"/>
</dbReference>
<dbReference type="AlphaFoldDB" id="Q6RWI5"/>
<dbReference type="Pfam" id="PF00795">
    <property type="entry name" value="CN_hydrolase"/>
    <property type="match status" value="1"/>
</dbReference>
<dbReference type="EC" id="3.5.5.7" evidence="3"/>